<dbReference type="SMART" id="SM00895">
    <property type="entry name" value="FCD"/>
    <property type="match status" value="1"/>
</dbReference>
<dbReference type="Gene3D" id="1.20.120.530">
    <property type="entry name" value="GntR ligand-binding domain-like"/>
    <property type="match status" value="1"/>
</dbReference>
<dbReference type="Pfam" id="PF07729">
    <property type="entry name" value="FCD"/>
    <property type="match status" value="1"/>
</dbReference>
<dbReference type="InterPro" id="IPR011711">
    <property type="entry name" value="GntR_C"/>
</dbReference>
<dbReference type="AlphaFoldDB" id="A0A5N6ME96"/>
<organism evidence="5 6">
    <name type="scientific">Arthrobacter yangruifuii</name>
    <dbReference type="NCBI Taxonomy" id="2606616"/>
    <lineage>
        <taxon>Bacteria</taxon>
        <taxon>Bacillati</taxon>
        <taxon>Actinomycetota</taxon>
        <taxon>Actinomycetes</taxon>
        <taxon>Micrococcales</taxon>
        <taxon>Micrococcaceae</taxon>
        <taxon>Arthrobacter</taxon>
    </lineage>
</organism>
<dbReference type="EMBL" id="VTFX01000006">
    <property type="protein sequence ID" value="KAD3455950.1"/>
    <property type="molecule type" value="Genomic_DNA"/>
</dbReference>
<dbReference type="SUPFAM" id="SSF48008">
    <property type="entry name" value="GntR ligand-binding domain-like"/>
    <property type="match status" value="1"/>
</dbReference>
<accession>A0A5N6ME96</accession>
<keyword evidence="1" id="KW-0805">Transcription regulation</keyword>
<dbReference type="PANTHER" id="PTHR43537:SF45">
    <property type="entry name" value="GNTR FAMILY REGULATORY PROTEIN"/>
    <property type="match status" value="1"/>
</dbReference>
<keyword evidence="6" id="KW-1185">Reference proteome</keyword>
<reference evidence="5 6" key="1">
    <citation type="submission" date="2019-08" db="EMBL/GenBank/DDBJ databases">
        <title>Arthrobacter sp. nov., isolated from plateau pika and Tibetan wild ass.</title>
        <authorList>
            <person name="Ge Y."/>
        </authorList>
    </citation>
    <scope>NUCLEOTIDE SEQUENCE [LARGE SCALE GENOMIC DNA]</scope>
    <source>
        <strain evidence="5 6">785</strain>
    </source>
</reference>
<dbReference type="InterPro" id="IPR000524">
    <property type="entry name" value="Tscrpt_reg_HTH_GntR"/>
</dbReference>
<dbReference type="RefSeq" id="WP_152273148.1">
    <property type="nucleotide sequence ID" value="NZ_VTFX01000006.1"/>
</dbReference>
<dbReference type="SMART" id="SM00345">
    <property type="entry name" value="HTH_GNTR"/>
    <property type="match status" value="1"/>
</dbReference>
<dbReference type="SUPFAM" id="SSF46785">
    <property type="entry name" value="Winged helix' DNA-binding domain"/>
    <property type="match status" value="1"/>
</dbReference>
<keyword evidence="2" id="KW-0238">DNA-binding</keyword>
<evidence type="ECO:0000256" key="1">
    <source>
        <dbReference type="ARBA" id="ARBA00023015"/>
    </source>
</evidence>
<evidence type="ECO:0000256" key="2">
    <source>
        <dbReference type="ARBA" id="ARBA00023125"/>
    </source>
</evidence>
<dbReference type="InterPro" id="IPR008920">
    <property type="entry name" value="TF_FadR/GntR_C"/>
</dbReference>
<dbReference type="PANTHER" id="PTHR43537">
    <property type="entry name" value="TRANSCRIPTIONAL REGULATOR, GNTR FAMILY"/>
    <property type="match status" value="1"/>
</dbReference>
<keyword evidence="3" id="KW-0804">Transcription</keyword>
<dbReference type="GO" id="GO:0003677">
    <property type="term" value="F:DNA binding"/>
    <property type="evidence" value="ECO:0007669"/>
    <property type="project" value="UniProtKB-KW"/>
</dbReference>
<dbReference type="Proteomes" id="UP000326852">
    <property type="component" value="Unassembled WGS sequence"/>
</dbReference>
<gene>
    <name evidence="5" type="ORF">GD627_14650</name>
</gene>
<evidence type="ECO:0000256" key="3">
    <source>
        <dbReference type="ARBA" id="ARBA00023163"/>
    </source>
</evidence>
<dbReference type="InterPro" id="IPR036390">
    <property type="entry name" value="WH_DNA-bd_sf"/>
</dbReference>
<evidence type="ECO:0000313" key="6">
    <source>
        <dbReference type="Proteomes" id="UP000326852"/>
    </source>
</evidence>
<evidence type="ECO:0000259" key="4">
    <source>
        <dbReference type="PROSITE" id="PS50949"/>
    </source>
</evidence>
<comment type="caution">
    <text evidence="5">The sequence shown here is derived from an EMBL/GenBank/DDBJ whole genome shotgun (WGS) entry which is preliminary data.</text>
</comment>
<sequence>MQESNVREIVGVHALRLRRGTLKDEALGVVRSALLSGEMKPGQIYSANSLATQLGVSNSPVREAMMELAVKGLLEVVRNRGFRVVEMSDADRQEVYDLRMMIEVPAVMKVAGKGLTHEQQETVRHLAQATVEAAQPDRLPEYLDADQAFHMGIVGLLRNRRLNDIVENLRDKSRVRGSYRLAERGVLRQSAEEHLPIVEALVAGDTEHLHALMVQHLDYARP</sequence>
<dbReference type="Gene3D" id="1.10.10.10">
    <property type="entry name" value="Winged helix-like DNA-binding domain superfamily/Winged helix DNA-binding domain"/>
    <property type="match status" value="1"/>
</dbReference>
<feature type="domain" description="HTH gntR-type" evidence="4">
    <location>
        <begin position="20"/>
        <end position="87"/>
    </location>
</feature>
<proteinExistence type="predicted"/>
<dbReference type="GO" id="GO:0003700">
    <property type="term" value="F:DNA-binding transcription factor activity"/>
    <property type="evidence" value="ECO:0007669"/>
    <property type="project" value="InterPro"/>
</dbReference>
<name>A0A5N6ME96_9MICC</name>
<protein>
    <submittedName>
        <fullName evidence="5">FCD domain-containing protein</fullName>
    </submittedName>
</protein>
<dbReference type="InterPro" id="IPR036388">
    <property type="entry name" value="WH-like_DNA-bd_sf"/>
</dbReference>
<dbReference type="Pfam" id="PF00392">
    <property type="entry name" value="GntR"/>
    <property type="match status" value="1"/>
</dbReference>
<evidence type="ECO:0000313" key="5">
    <source>
        <dbReference type="EMBL" id="KAD3455950.1"/>
    </source>
</evidence>
<dbReference type="PROSITE" id="PS50949">
    <property type="entry name" value="HTH_GNTR"/>
    <property type="match status" value="1"/>
</dbReference>